<sequence>MGRKRWEFLVIVFMALLISLADARKLGIPELEADHDHAVRVYGKNAFSPSPPNELAAVKLGGCDGSCGWAGVVADMGVEEEAEEVGLEVEEEANLASDSQTNKDASRTTETNALAGQRMNAKFDNNDNETGIRAMTPQRKQWSL</sequence>
<gene>
    <name evidence="3" type="ORF">POM88_042746</name>
</gene>
<comment type="caution">
    <text evidence="3">The sequence shown here is derived from an EMBL/GenBank/DDBJ whole genome shotgun (WGS) entry which is preliminary data.</text>
</comment>
<evidence type="ECO:0000313" key="4">
    <source>
        <dbReference type="Proteomes" id="UP001237642"/>
    </source>
</evidence>
<proteinExistence type="predicted"/>
<evidence type="ECO:0000256" key="1">
    <source>
        <dbReference type="SAM" id="MobiDB-lite"/>
    </source>
</evidence>
<reference evidence="3" key="1">
    <citation type="submission" date="2023-02" db="EMBL/GenBank/DDBJ databases">
        <title>Genome of toxic invasive species Heracleum sosnowskyi carries increased number of genes despite the absence of recent whole-genome duplications.</title>
        <authorList>
            <person name="Schelkunov M."/>
            <person name="Shtratnikova V."/>
            <person name="Makarenko M."/>
            <person name="Klepikova A."/>
            <person name="Omelchenko D."/>
            <person name="Novikova G."/>
            <person name="Obukhova E."/>
            <person name="Bogdanov V."/>
            <person name="Penin A."/>
            <person name="Logacheva M."/>
        </authorList>
    </citation>
    <scope>NUCLEOTIDE SEQUENCE</scope>
    <source>
        <strain evidence="3">Hsosn_3</strain>
        <tissue evidence="3">Leaf</tissue>
    </source>
</reference>
<keyword evidence="4" id="KW-1185">Reference proteome</keyword>
<feature type="region of interest" description="Disordered" evidence="1">
    <location>
        <begin position="89"/>
        <end position="144"/>
    </location>
</feature>
<protein>
    <submittedName>
        <fullName evidence="3">Uncharacterized protein</fullName>
    </submittedName>
</protein>
<dbReference type="EMBL" id="JAUIZM010000009">
    <property type="protein sequence ID" value="KAK1367185.1"/>
    <property type="molecule type" value="Genomic_DNA"/>
</dbReference>
<dbReference type="AlphaFoldDB" id="A0AAD8M9H5"/>
<keyword evidence="2" id="KW-0732">Signal</keyword>
<evidence type="ECO:0000313" key="3">
    <source>
        <dbReference type="EMBL" id="KAK1367185.1"/>
    </source>
</evidence>
<evidence type="ECO:0000256" key="2">
    <source>
        <dbReference type="SAM" id="SignalP"/>
    </source>
</evidence>
<accession>A0AAD8M9H5</accession>
<feature type="chain" id="PRO_5041970922" evidence="2">
    <location>
        <begin position="24"/>
        <end position="144"/>
    </location>
</feature>
<organism evidence="3 4">
    <name type="scientific">Heracleum sosnowskyi</name>
    <dbReference type="NCBI Taxonomy" id="360622"/>
    <lineage>
        <taxon>Eukaryota</taxon>
        <taxon>Viridiplantae</taxon>
        <taxon>Streptophyta</taxon>
        <taxon>Embryophyta</taxon>
        <taxon>Tracheophyta</taxon>
        <taxon>Spermatophyta</taxon>
        <taxon>Magnoliopsida</taxon>
        <taxon>eudicotyledons</taxon>
        <taxon>Gunneridae</taxon>
        <taxon>Pentapetalae</taxon>
        <taxon>asterids</taxon>
        <taxon>campanulids</taxon>
        <taxon>Apiales</taxon>
        <taxon>Apiaceae</taxon>
        <taxon>Apioideae</taxon>
        <taxon>apioid superclade</taxon>
        <taxon>Tordylieae</taxon>
        <taxon>Tordyliinae</taxon>
        <taxon>Heracleum</taxon>
    </lineage>
</organism>
<feature type="signal peptide" evidence="2">
    <location>
        <begin position="1"/>
        <end position="23"/>
    </location>
</feature>
<dbReference type="Proteomes" id="UP001237642">
    <property type="component" value="Unassembled WGS sequence"/>
</dbReference>
<name>A0AAD8M9H5_9APIA</name>
<feature type="compositionally biased region" description="Polar residues" evidence="1">
    <location>
        <begin position="96"/>
        <end position="114"/>
    </location>
</feature>
<reference evidence="3" key="2">
    <citation type="submission" date="2023-05" db="EMBL/GenBank/DDBJ databases">
        <authorList>
            <person name="Schelkunov M.I."/>
        </authorList>
    </citation>
    <scope>NUCLEOTIDE SEQUENCE</scope>
    <source>
        <strain evidence="3">Hsosn_3</strain>
        <tissue evidence="3">Leaf</tissue>
    </source>
</reference>